<dbReference type="EMBL" id="JAALFE010000002">
    <property type="protein sequence ID" value="NGQ89954.1"/>
    <property type="molecule type" value="Genomic_DNA"/>
</dbReference>
<evidence type="ECO:0000313" key="3">
    <source>
        <dbReference type="Proteomes" id="UP000474758"/>
    </source>
</evidence>
<dbReference type="Proteomes" id="UP000474758">
    <property type="component" value="Unassembled WGS sequence"/>
</dbReference>
<name>A0A6M1TXI2_9RHOB</name>
<dbReference type="SUPFAM" id="SSF54427">
    <property type="entry name" value="NTF2-like"/>
    <property type="match status" value="1"/>
</dbReference>
<dbReference type="Gene3D" id="3.10.450.50">
    <property type="match status" value="1"/>
</dbReference>
<protein>
    <submittedName>
        <fullName evidence="2">SgcJ/EcaC family oxidoreductase</fullName>
    </submittedName>
</protein>
<evidence type="ECO:0000313" key="2">
    <source>
        <dbReference type="EMBL" id="NGQ89954.1"/>
    </source>
</evidence>
<feature type="domain" description="DUF4440" evidence="1">
    <location>
        <begin position="9"/>
        <end position="93"/>
    </location>
</feature>
<dbReference type="RefSeq" id="WP_165047112.1">
    <property type="nucleotide sequence ID" value="NZ_JAALFE010000002.1"/>
</dbReference>
<proteinExistence type="predicted"/>
<sequence length="128" mass="13160">MMTPEDFPRAFATAFSAQDAAAIAALMGEDADLVTPTGQYAEGRPAIEAALAAEFAGVFRTARLVKGKLRLRAPGPGAALITQRYVVTGAQNESGADLPRCALVLTATLAATQAGWQALAAQLSVLAD</sequence>
<keyword evidence="3" id="KW-1185">Reference proteome</keyword>
<accession>A0A6M1TXI2</accession>
<dbReference type="InterPro" id="IPR011944">
    <property type="entry name" value="Steroid_delta5-4_isomerase"/>
</dbReference>
<gene>
    <name evidence="2" type="ORF">G5V65_03525</name>
</gene>
<evidence type="ECO:0000259" key="1">
    <source>
        <dbReference type="Pfam" id="PF14534"/>
    </source>
</evidence>
<dbReference type="InterPro" id="IPR027843">
    <property type="entry name" value="DUF4440"/>
</dbReference>
<dbReference type="InterPro" id="IPR032710">
    <property type="entry name" value="NTF2-like_dom_sf"/>
</dbReference>
<dbReference type="Pfam" id="PF14534">
    <property type="entry name" value="DUF4440"/>
    <property type="match status" value="1"/>
</dbReference>
<comment type="caution">
    <text evidence="2">The sequence shown here is derived from an EMBL/GenBank/DDBJ whole genome shotgun (WGS) entry which is preliminary data.</text>
</comment>
<dbReference type="NCBIfam" id="TIGR02246">
    <property type="entry name" value="SgcJ/EcaC family oxidoreductase"/>
    <property type="match status" value="1"/>
</dbReference>
<organism evidence="2 3">
    <name type="scientific">Paragemmobacter kunshanensis</name>
    <dbReference type="NCBI Taxonomy" id="2583234"/>
    <lineage>
        <taxon>Bacteria</taxon>
        <taxon>Pseudomonadati</taxon>
        <taxon>Pseudomonadota</taxon>
        <taxon>Alphaproteobacteria</taxon>
        <taxon>Rhodobacterales</taxon>
        <taxon>Paracoccaceae</taxon>
        <taxon>Paragemmobacter</taxon>
    </lineage>
</organism>
<dbReference type="AlphaFoldDB" id="A0A6M1TXI2"/>
<reference evidence="2 3" key="1">
    <citation type="submission" date="2020-02" db="EMBL/GenBank/DDBJ databases">
        <title>Rhodobacter translucens sp. nov., a novel bacterium isolated from activated sludge.</title>
        <authorList>
            <person name="Liu J."/>
        </authorList>
    </citation>
    <scope>NUCLEOTIDE SEQUENCE [LARGE SCALE GENOMIC DNA]</scope>
    <source>
        <strain evidence="2 3">HX-7-19</strain>
    </source>
</reference>